<protein>
    <submittedName>
        <fullName evidence="4">Chromosome segregation ATPase-like protein</fullName>
    </submittedName>
</protein>
<dbReference type="NCBIfam" id="NF045487">
    <property type="entry name" value="ASRP"/>
    <property type="match status" value="1"/>
</dbReference>
<comment type="caution">
    <text evidence="4">The sequence shown here is derived from an EMBL/GenBank/DDBJ whole genome shotgun (WGS) entry which is preliminary data.</text>
</comment>
<keyword evidence="1 3" id="KW-0175">Coiled coil</keyword>
<feature type="coiled-coil region" evidence="3">
    <location>
        <begin position="310"/>
        <end position="462"/>
    </location>
</feature>
<dbReference type="InterPro" id="IPR027417">
    <property type="entry name" value="P-loop_NTPase"/>
</dbReference>
<dbReference type="EMBL" id="AOIP01000040">
    <property type="protein sequence ID" value="ELZ02210.1"/>
    <property type="molecule type" value="Genomic_DNA"/>
</dbReference>
<dbReference type="Gene3D" id="3.40.50.300">
    <property type="entry name" value="P-loop containing nucleotide triphosphate hydrolases"/>
    <property type="match status" value="2"/>
</dbReference>
<evidence type="ECO:0000256" key="2">
    <source>
        <dbReference type="ARBA" id="ARBA00049666"/>
    </source>
</evidence>
<feature type="coiled-coil region" evidence="3">
    <location>
        <begin position="132"/>
        <end position="271"/>
    </location>
</feature>
<dbReference type="OrthoDB" id="241568at2157"/>
<comment type="similarity">
    <text evidence="2">Belongs to the Sph1/Sph2 family.</text>
</comment>
<proteinExistence type="inferred from homology"/>
<dbReference type="RefSeq" id="WP_006666961.1">
    <property type="nucleotide sequence ID" value="NZ_AOIP01000040.1"/>
</dbReference>
<evidence type="ECO:0000256" key="3">
    <source>
        <dbReference type="SAM" id="Coils"/>
    </source>
</evidence>
<organism evidence="4 5">
    <name type="scientific">Natrialba aegyptia DSM 13077</name>
    <dbReference type="NCBI Taxonomy" id="1227491"/>
    <lineage>
        <taxon>Archaea</taxon>
        <taxon>Methanobacteriati</taxon>
        <taxon>Methanobacteriota</taxon>
        <taxon>Stenosarchaea group</taxon>
        <taxon>Halobacteria</taxon>
        <taxon>Halobacteriales</taxon>
        <taxon>Natrialbaceae</taxon>
        <taxon>Natrialba</taxon>
    </lineage>
</organism>
<evidence type="ECO:0000313" key="5">
    <source>
        <dbReference type="Proteomes" id="UP000011591"/>
    </source>
</evidence>
<dbReference type="Proteomes" id="UP000011591">
    <property type="component" value="Unassembled WGS sequence"/>
</dbReference>
<dbReference type="PANTHER" id="PTHR32114:SF2">
    <property type="entry name" value="ABC TRANSPORTER ABCH.3"/>
    <property type="match status" value="1"/>
</dbReference>
<dbReference type="AlphaFoldDB" id="M0AUG7"/>
<evidence type="ECO:0000313" key="4">
    <source>
        <dbReference type="EMBL" id="ELZ02210.1"/>
    </source>
</evidence>
<name>M0AUG7_9EURY</name>
<dbReference type="SUPFAM" id="SSF57997">
    <property type="entry name" value="Tropomyosin"/>
    <property type="match status" value="1"/>
</dbReference>
<accession>M0AUG7</accession>
<dbReference type="PANTHER" id="PTHR32114">
    <property type="entry name" value="ABC TRANSPORTER ABCH.3"/>
    <property type="match status" value="1"/>
</dbReference>
<dbReference type="PATRIC" id="fig|1227491.4.peg.3643"/>
<sequence length="597" mass="66999">MTWHLSLDNIAGIREGAASIEPGVNAVRASNWQGKSSFLAGIKTAFGTVKPLTEGQSTGRAVLETDDDNDEVVVELERTNGSVSRSGNPYLDEEYDRICASLFAFLDEENEIRHAVRVGKNVESVLTQPLDFENIDEQIADLRAERDHVERELERAAQAADRLPQLQQRVTGLEGDLEELRTERENLDSDAGAESDAREQLSDFRAERDRLTAKIDRLETTAERVRDTLSEKRAELESLTVRSGDAIETELEQLNDDLRGIERDRELLQSVYEANKRVLDEGRVELLTAVSHDMLADSVTCWLCGNDATRDDLEAQLSALDDRIAELRSQAAEIQDRVDELEAKRDEFKTTQRRETDLTDRIGDLESRLAETEESLELAQERRDDLDSRITELQAEVDSTDDRITDLESEIKYTEAELADARAELDESESLAEQRDTLEEEYDALAADIADLRNRKEEIKRRTREAFSSALTDLLEQFDTGFETARLTSSFDLVVAREGREAQLDALSEGERELLGIVAALAGHEAFEVGQRVPVMLLDGLGGLASDNLQILVKYLADRTEYLVLTAYPENEGFDANELSPSNWQVVSRESDVEATP</sequence>
<gene>
    <name evidence="4" type="ORF">C480_17817</name>
</gene>
<reference evidence="4 5" key="1">
    <citation type="journal article" date="2014" name="PLoS Genet.">
        <title>Phylogenetically driven sequencing of extremely halophilic archaea reveals strategies for static and dynamic osmo-response.</title>
        <authorList>
            <person name="Becker E.A."/>
            <person name="Seitzer P.M."/>
            <person name="Tritt A."/>
            <person name="Larsen D."/>
            <person name="Krusor M."/>
            <person name="Yao A.I."/>
            <person name="Wu D."/>
            <person name="Madern D."/>
            <person name="Eisen J.A."/>
            <person name="Darling A.E."/>
            <person name="Facciotti M.T."/>
        </authorList>
    </citation>
    <scope>NUCLEOTIDE SEQUENCE [LARGE SCALE GENOMIC DNA]</scope>
    <source>
        <strain evidence="4 5">DSM 13077</strain>
    </source>
</reference>
<keyword evidence="5" id="KW-1185">Reference proteome</keyword>
<evidence type="ECO:0000256" key="1">
    <source>
        <dbReference type="ARBA" id="ARBA00023054"/>
    </source>
</evidence>
<dbReference type="SUPFAM" id="SSF52540">
    <property type="entry name" value="P-loop containing nucleoside triphosphate hydrolases"/>
    <property type="match status" value="1"/>
</dbReference>